<organism evidence="1 2">
    <name type="scientific">Peronosclerospora sorghi</name>
    <dbReference type="NCBI Taxonomy" id="230839"/>
    <lineage>
        <taxon>Eukaryota</taxon>
        <taxon>Sar</taxon>
        <taxon>Stramenopiles</taxon>
        <taxon>Oomycota</taxon>
        <taxon>Peronosporomycetes</taxon>
        <taxon>Peronosporales</taxon>
        <taxon>Peronosporaceae</taxon>
        <taxon>Peronosclerospora</taxon>
    </lineage>
</organism>
<keyword evidence="2" id="KW-1185">Reference proteome</keyword>
<proteinExistence type="predicted"/>
<evidence type="ECO:0000313" key="2">
    <source>
        <dbReference type="Proteomes" id="UP001163321"/>
    </source>
</evidence>
<evidence type="ECO:0000313" key="1">
    <source>
        <dbReference type="EMBL" id="KAI9906690.1"/>
    </source>
</evidence>
<accession>A0ACC0VJY7</accession>
<comment type="caution">
    <text evidence="1">The sequence shown here is derived from an EMBL/GenBank/DDBJ whole genome shotgun (WGS) entry which is preliminary data.</text>
</comment>
<reference evidence="1 2" key="1">
    <citation type="journal article" date="2022" name="bioRxiv">
        <title>The genome of the oomycete Peronosclerospora sorghi, a cosmopolitan pathogen of maize and sorghum, is inflated with dispersed pseudogenes.</title>
        <authorList>
            <person name="Fletcher K."/>
            <person name="Martin F."/>
            <person name="Isakeit T."/>
            <person name="Cavanaugh K."/>
            <person name="Magill C."/>
            <person name="Michelmore R."/>
        </authorList>
    </citation>
    <scope>NUCLEOTIDE SEQUENCE [LARGE SCALE GENOMIC DNA]</scope>
    <source>
        <strain evidence="1">P6</strain>
    </source>
</reference>
<sequence length="383" mass="43253">MNSEEDTAPLQEAERAHREATPFANVVPVRHTRRCNGRTICSCILRVESAYFHKKLVENAAKKRRVNDSAAAIATTTTTMTRKYQKVTNIQGLQLDIKSHIASFLTPLALGRLGMTSKKFKSDVNTMAKQATETFLAHASMDKLLTQQKPKATESWSQFMHNQLTCIHKLFVYYTGYKTGPMRQQFPHWAFGVVHVDPNAPHCRILPNTWTFHGHHPWLRRRGNGKDGEWLLSKKYTGTNAPSDFVVHVKSWASTLRPGSMLAVAHVSFHSKRDVLTVGVFHDDTSSIKMLDRKSQRGGKPKLGIYGEVTVNKTPLSSTIRKLKLISKFIQTIYSSILRHTRCMLLTYAKSLEQYVDHVRAETERSSIVISTKGIRCCSASSL</sequence>
<dbReference type="EMBL" id="CM047587">
    <property type="protein sequence ID" value="KAI9906690.1"/>
    <property type="molecule type" value="Genomic_DNA"/>
</dbReference>
<dbReference type="Proteomes" id="UP001163321">
    <property type="component" value="Chromosome 8"/>
</dbReference>
<protein>
    <submittedName>
        <fullName evidence="1">Uncharacterized protein</fullName>
    </submittedName>
</protein>
<name>A0ACC0VJY7_9STRA</name>
<gene>
    <name evidence="1" type="ORF">PsorP6_004150</name>
</gene>